<organism evidence="6 7">
    <name type="scientific">Adineta steineri</name>
    <dbReference type="NCBI Taxonomy" id="433720"/>
    <lineage>
        <taxon>Eukaryota</taxon>
        <taxon>Metazoa</taxon>
        <taxon>Spiralia</taxon>
        <taxon>Gnathifera</taxon>
        <taxon>Rotifera</taxon>
        <taxon>Eurotatoria</taxon>
        <taxon>Bdelloidea</taxon>
        <taxon>Adinetida</taxon>
        <taxon>Adinetidae</taxon>
        <taxon>Adineta</taxon>
    </lineage>
</organism>
<evidence type="ECO:0000259" key="5">
    <source>
        <dbReference type="PROSITE" id="PS51783"/>
    </source>
</evidence>
<dbReference type="SMART" id="SM01026">
    <property type="entry name" value="Beach"/>
    <property type="match status" value="1"/>
</dbReference>
<dbReference type="Gene3D" id="2.130.10.10">
    <property type="entry name" value="YVTN repeat-like/Quinoprotein amine dehydrogenase"/>
    <property type="match status" value="2"/>
</dbReference>
<dbReference type="GO" id="GO:0019901">
    <property type="term" value="F:protein kinase binding"/>
    <property type="evidence" value="ECO:0007669"/>
    <property type="project" value="TreeGrafter"/>
</dbReference>
<dbReference type="Gene3D" id="1.10.1540.10">
    <property type="entry name" value="BEACH domain"/>
    <property type="match status" value="1"/>
</dbReference>
<dbReference type="InterPro" id="IPR015943">
    <property type="entry name" value="WD40/YVTN_repeat-like_dom_sf"/>
</dbReference>
<dbReference type="PANTHER" id="PTHR13743">
    <property type="entry name" value="BEIGE/BEACH-RELATED"/>
    <property type="match status" value="1"/>
</dbReference>
<keyword evidence="2" id="KW-0677">Repeat</keyword>
<dbReference type="SUPFAM" id="SSF50998">
    <property type="entry name" value="Quinoprotein alcohol dehydrogenase-like"/>
    <property type="match status" value="1"/>
</dbReference>
<dbReference type="AlphaFoldDB" id="A0A815SWX8"/>
<dbReference type="InterPro" id="IPR001680">
    <property type="entry name" value="WD40_rpt"/>
</dbReference>
<evidence type="ECO:0000259" key="4">
    <source>
        <dbReference type="PROSITE" id="PS50197"/>
    </source>
</evidence>
<dbReference type="InterPro" id="IPR036372">
    <property type="entry name" value="BEACH_dom_sf"/>
</dbReference>
<comment type="caution">
    <text evidence="6">The sequence shown here is derived from an EMBL/GenBank/DDBJ whole genome shotgun (WGS) entry which is preliminary data.</text>
</comment>
<evidence type="ECO:0000313" key="7">
    <source>
        <dbReference type="Proteomes" id="UP000663845"/>
    </source>
</evidence>
<feature type="repeat" description="WD" evidence="3">
    <location>
        <begin position="685"/>
        <end position="726"/>
    </location>
</feature>
<dbReference type="CDD" id="cd01201">
    <property type="entry name" value="PH_BEACH"/>
    <property type="match status" value="1"/>
</dbReference>
<name>A0A815SWX8_9BILA</name>
<accession>A0A815SWX8</accession>
<feature type="repeat" description="WD" evidence="3">
    <location>
        <begin position="996"/>
        <end position="1037"/>
    </location>
</feature>
<dbReference type="Pfam" id="PF20426">
    <property type="entry name" value="NBCH_WD40"/>
    <property type="match status" value="2"/>
</dbReference>
<feature type="repeat" description="WD" evidence="3">
    <location>
        <begin position="635"/>
        <end position="676"/>
    </location>
</feature>
<dbReference type="Pfam" id="PF14844">
    <property type="entry name" value="PH_BEACH"/>
    <property type="match status" value="1"/>
</dbReference>
<dbReference type="PROSITE" id="PS50082">
    <property type="entry name" value="WD_REPEATS_2"/>
    <property type="match status" value="4"/>
</dbReference>
<dbReference type="InterPro" id="IPR023362">
    <property type="entry name" value="PH-BEACH_dom"/>
</dbReference>
<sequence>MKCKLIENDRFNKHEESSRLRDNLRIDISTDVDRDNTKEISKNEQKDDLYGSDEHELLNISNETQSFLSENKEKILLGTKCSLITVTSITDGEFIITDKNIYFFDSTRLKTCQNDFKYPLLWLQDVYLRRYNLRPTALEFFLINQTNFLLNFDKNFPNSDKKIRRQIIQKLISLKLPSMKNIFQAITPQEILKESKITEKWLTREMSNFDYLMMLNTIAGRTYNDLNQYPIFPWVLKDYTSQVLDVNNPESFRDFSKPIGIQNPKHIDEVKAKYESFEDPTGLIKKFHYGTHYSNAASVMHYLIRMEPFTTLHIQLQSGKFDIADRQFHSFQSSWTNIMDSHNDGKELIPEFFYLPEFLSNLNKFDLGKLQSNNQLLNDVQLPPWAHNSPEEFIRLHRLALESNYVSEHLHEWIDLIFGYKQTGEAAIDALNVFMYCSYETAVDGNTIDDDVTREAIDSMIQNFGQIPSQLLTEPHPPRQTREQATFQLESQGRPSHIFQNLNNIKAFFVEILPHEEKLFNPIIYISIPKNQLRSFIHQGIPDVLITINTHGVIGNNGWHPYDRSSNNFFTFERDPTLLSERNRLNTTAPFSPSIDINSRLFAVSHDAKFIYSGAHWDWSLRTYSITKAKTINSVVHHTDIITCLTLDSTGYILITGSRDTTCIIWYLTLNEQDSTTFTSPKITLYGHTAEVTCVAVSSELDLVASGSLDGTCNMYTMEHGIYVRTLRPTNSINDPIVNLKVSDERHILIQTEHDDTHLFLYSINGHLIRTRKFEYHVVDMLLSDQYIILAVNHSSPIEKRSESTSSSSSSTQTSAVIARVIIKDMFEMITIQTIRLRTEINCLYLTKDYKSQGRPSHIFQNLNNIKAFFVEILPHEEKLFNPIIYISIPKNQLRSFIHQGIPDVLITINTHGVIGNNGWHPYDRSSNNFFTFERDPTLLSERNRLNTTAPFSPSIDINSRLFAVSHDAKFIYSGAHWDWSLRTYSITKAKTINSIVHHTDIITCLTLDSTGYILITGSRDTTCIIWYLTLNEQDSTTFTSPKITLYGHTAEVTCVAVSSELDLVASGSLDGTCNMYTMEHGIYVRTLRPTNNINDPIVNLKVSDERHILIQTEHDDTHLFLYSINGHLIRTRKFEYHVVDMLLSDQYIILAVNHSSPIEKRPESTSSSSSSTQTSAVIARVIIKDMFEMITIQTIRLRTEINCLYLTKDYSHLLVSVKDGKLFVLTAGKKRAPRRLSKFEK</sequence>
<dbReference type="InterPro" id="IPR046851">
    <property type="entry name" value="NBCH_WD40"/>
</dbReference>
<dbReference type="SUPFAM" id="SSF50729">
    <property type="entry name" value="PH domain-like"/>
    <property type="match status" value="1"/>
</dbReference>
<dbReference type="FunFam" id="1.10.1540.10:FF:000001">
    <property type="entry name" value="neurobeachin isoform X1"/>
    <property type="match status" value="1"/>
</dbReference>
<evidence type="ECO:0000256" key="1">
    <source>
        <dbReference type="ARBA" id="ARBA00022574"/>
    </source>
</evidence>
<keyword evidence="1 3" id="KW-0853">WD repeat</keyword>
<dbReference type="InterPro" id="IPR000409">
    <property type="entry name" value="BEACH_dom"/>
</dbReference>
<proteinExistence type="predicted"/>
<dbReference type="InterPro" id="IPR011047">
    <property type="entry name" value="Quinoprotein_ADH-like_sf"/>
</dbReference>
<reference evidence="6" key="1">
    <citation type="submission" date="2021-02" db="EMBL/GenBank/DDBJ databases">
        <authorList>
            <person name="Nowell W R."/>
        </authorList>
    </citation>
    <scope>NUCLEOTIDE SEQUENCE</scope>
</reference>
<dbReference type="Gene3D" id="2.30.29.30">
    <property type="entry name" value="Pleckstrin-homology domain (PH domain)/Phosphotyrosine-binding domain (PTB)"/>
    <property type="match status" value="1"/>
</dbReference>
<gene>
    <name evidence="6" type="ORF">JYZ213_LOCUS43166</name>
</gene>
<evidence type="ECO:0000313" key="6">
    <source>
        <dbReference type="EMBL" id="CAF1495330.1"/>
    </source>
</evidence>
<evidence type="ECO:0000256" key="2">
    <source>
        <dbReference type="ARBA" id="ARBA00022737"/>
    </source>
</evidence>
<dbReference type="SUPFAM" id="SSF81837">
    <property type="entry name" value="BEACH domain"/>
    <property type="match status" value="1"/>
</dbReference>
<dbReference type="GO" id="GO:0016020">
    <property type="term" value="C:membrane"/>
    <property type="evidence" value="ECO:0007669"/>
    <property type="project" value="TreeGrafter"/>
</dbReference>
<dbReference type="InterPro" id="IPR050865">
    <property type="entry name" value="BEACH_Domain"/>
</dbReference>
<dbReference type="GO" id="GO:0005829">
    <property type="term" value="C:cytosol"/>
    <property type="evidence" value="ECO:0007669"/>
    <property type="project" value="TreeGrafter"/>
</dbReference>
<dbReference type="Proteomes" id="UP000663845">
    <property type="component" value="Unassembled WGS sequence"/>
</dbReference>
<dbReference type="InterPro" id="IPR011993">
    <property type="entry name" value="PH-like_dom_sf"/>
</dbReference>
<dbReference type="GO" id="GO:0008104">
    <property type="term" value="P:intracellular protein localization"/>
    <property type="evidence" value="ECO:0007669"/>
    <property type="project" value="TreeGrafter"/>
</dbReference>
<dbReference type="PROSITE" id="PS50197">
    <property type="entry name" value="BEACH"/>
    <property type="match status" value="1"/>
</dbReference>
<dbReference type="PANTHER" id="PTHR13743:SF112">
    <property type="entry name" value="BEACH DOMAIN-CONTAINING PROTEIN"/>
    <property type="match status" value="1"/>
</dbReference>
<feature type="domain" description="BEACH-type PH" evidence="5">
    <location>
        <begin position="70"/>
        <end position="172"/>
    </location>
</feature>
<feature type="domain" description="BEACH" evidence="4">
    <location>
        <begin position="186"/>
        <end position="479"/>
    </location>
</feature>
<dbReference type="EMBL" id="CAJNOG010002212">
    <property type="protein sequence ID" value="CAF1495330.1"/>
    <property type="molecule type" value="Genomic_DNA"/>
</dbReference>
<dbReference type="Pfam" id="PF02138">
    <property type="entry name" value="Beach"/>
    <property type="match status" value="1"/>
</dbReference>
<dbReference type="CDD" id="cd06071">
    <property type="entry name" value="Beach"/>
    <property type="match status" value="1"/>
</dbReference>
<dbReference type="PROSITE" id="PS51783">
    <property type="entry name" value="PH_BEACH"/>
    <property type="match status" value="1"/>
</dbReference>
<feature type="repeat" description="WD" evidence="3">
    <location>
        <begin position="1046"/>
        <end position="1087"/>
    </location>
</feature>
<evidence type="ECO:0000256" key="3">
    <source>
        <dbReference type="PROSITE-ProRule" id="PRU00221"/>
    </source>
</evidence>
<dbReference type="SMART" id="SM00320">
    <property type="entry name" value="WD40"/>
    <property type="match status" value="4"/>
</dbReference>
<protein>
    <submittedName>
        <fullName evidence="6">Uncharacterized protein</fullName>
    </submittedName>
</protein>